<gene>
    <name evidence="3" type="ORF">EB796_016756</name>
</gene>
<keyword evidence="4" id="KW-1185">Reference proteome</keyword>
<feature type="transmembrane region" description="Helical" evidence="2">
    <location>
        <begin position="88"/>
        <end position="121"/>
    </location>
</feature>
<proteinExistence type="predicted"/>
<dbReference type="OrthoDB" id="6499973at2759"/>
<keyword evidence="2" id="KW-0472">Membrane</keyword>
<accession>A0A7J7JF37</accession>
<evidence type="ECO:0000313" key="3">
    <source>
        <dbReference type="EMBL" id="KAF6024919.1"/>
    </source>
</evidence>
<feature type="region of interest" description="Disordered" evidence="1">
    <location>
        <begin position="182"/>
        <end position="226"/>
    </location>
</feature>
<feature type="transmembrane region" description="Helical" evidence="2">
    <location>
        <begin position="406"/>
        <end position="430"/>
    </location>
</feature>
<name>A0A7J7JF37_BUGNE</name>
<dbReference type="InterPro" id="IPR050327">
    <property type="entry name" value="Proton-linked_MCT"/>
</dbReference>
<dbReference type="Pfam" id="PF07690">
    <property type="entry name" value="MFS_1"/>
    <property type="match status" value="1"/>
</dbReference>
<organism evidence="3 4">
    <name type="scientific">Bugula neritina</name>
    <name type="common">Brown bryozoan</name>
    <name type="synonym">Sertularia neritina</name>
    <dbReference type="NCBI Taxonomy" id="10212"/>
    <lineage>
        <taxon>Eukaryota</taxon>
        <taxon>Metazoa</taxon>
        <taxon>Spiralia</taxon>
        <taxon>Lophotrochozoa</taxon>
        <taxon>Bryozoa</taxon>
        <taxon>Gymnolaemata</taxon>
        <taxon>Cheilostomatida</taxon>
        <taxon>Flustrina</taxon>
        <taxon>Buguloidea</taxon>
        <taxon>Bugulidae</taxon>
        <taxon>Bugula</taxon>
    </lineage>
</organism>
<dbReference type="PANTHER" id="PTHR11360">
    <property type="entry name" value="MONOCARBOXYLATE TRANSPORTER"/>
    <property type="match status" value="1"/>
</dbReference>
<feature type="transmembrane region" description="Helical" evidence="2">
    <location>
        <begin position="159"/>
        <end position="178"/>
    </location>
</feature>
<evidence type="ECO:0000256" key="1">
    <source>
        <dbReference type="SAM" id="MobiDB-lite"/>
    </source>
</evidence>
<comment type="caution">
    <text evidence="3">The sequence shown here is derived from an EMBL/GenBank/DDBJ whole genome shotgun (WGS) entry which is preliminary data.</text>
</comment>
<feature type="transmembrane region" description="Helical" evidence="2">
    <location>
        <begin position="437"/>
        <end position="464"/>
    </location>
</feature>
<dbReference type="Proteomes" id="UP000593567">
    <property type="component" value="Unassembled WGS sequence"/>
</dbReference>
<reference evidence="3" key="1">
    <citation type="submission" date="2020-06" db="EMBL/GenBank/DDBJ databases">
        <title>Draft genome of Bugula neritina, a colonial animal packing powerful symbionts and potential medicines.</title>
        <authorList>
            <person name="Rayko M."/>
        </authorList>
    </citation>
    <scope>NUCLEOTIDE SEQUENCE [LARGE SCALE GENOMIC DNA]</scope>
    <source>
        <strain evidence="3">Kwan_BN1</strain>
    </source>
</reference>
<dbReference type="AlphaFoldDB" id="A0A7J7JF37"/>
<dbReference type="Gene3D" id="1.20.1250.20">
    <property type="entry name" value="MFS general substrate transporter like domains"/>
    <property type="match status" value="2"/>
</dbReference>
<feature type="compositionally biased region" description="Polar residues" evidence="1">
    <location>
        <begin position="203"/>
        <end position="212"/>
    </location>
</feature>
<dbReference type="InterPro" id="IPR011701">
    <property type="entry name" value="MFS"/>
</dbReference>
<dbReference type="CDD" id="cd06174">
    <property type="entry name" value="MFS"/>
    <property type="match status" value="1"/>
</dbReference>
<dbReference type="PANTHER" id="PTHR11360:SF260">
    <property type="entry name" value="MFS DOMAIN-CONTAINING PROTEIN"/>
    <property type="match status" value="1"/>
</dbReference>
<feature type="transmembrane region" description="Helical" evidence="2">
    <location>
        <begin position="381"/>
        <end position="400"/>
    </location>
</feature>
<feature type="compositionally biased region" description="Basic and acidic residues" evidence="1">
    <location>
        <begin position="187"/>
        <end position="202"/>
    </location>
</feature>
<sequence length="505" mass="55368">MNCCPRISTNKDRGYAWWILFMSFLSHVCNRGFSYGILGNMTIAHQKFFNIGLQESGIIGSLHVATIFLFAPLASIMVKKLGCRTVEILGGCCLILGFGLSSLSTQSWHAFILFSLLAAYFQRFSYLAFSLVILGTFIAATVWPIGSQYLLDTFGYSKAMGFIAISHLIHFIAGASFIPPNNTQQSSEDKKNSELSSDEKSSTNEMQATLTNEIPRESTNELQEEVETSIVQEAAGGSSSQTPISRSVEQESAIEKCDVTFTNSAFTNSNEDKLSEGGEKLMTDGEPISSHSSDNCAEETPSLKTDLLSLIKSPQVWVLMVNAFFWNATNTTFHVLINNYIVHRLSLIEREAALSITIFGGAKLAGSVTAVLISPLKFDRLMMRFITIMVYSICTIIISFSTSKEMYYILLSIWGVNFALSLGNLLAVLLDVIGARLLPLLFGIELLASGLGSLLGTAFYTFIGENTEELYSLILAGCGSIIGSIILLPVVISRQRQQHLVNKQP</sequence>
<evidence type="ECO:0000256" key="2">
    <source>
        <dbReference type="SAM" id="Phobius"/>
    </source>
</evidence>
<dbReference type="GO" id="GO:0008028">
    <property type="term" value="F:monocarboxylic acid transmembrane transporter activity"/>
    <property type="evidence" value="ECO:0007669"/>
    <property type="project" value="TreeGrafter"/>
</dbReference>
<keyword evidence="2" id="KW-1133">Transmembrane helix</keyword>
<feature type="transmembrane region" description="Helical" evidence="2">
    <location>
        <begin position="352"/>
        <end position="374"/>
    </location>
</feature>
<feature type="transmembrane region" description="Helical" evidence="2">
    <location>
        <begin position="127"/>
        <end position="147"/>
    </location>
</feature>
<feature type="transmembrane region" description="Helical" evidence="2">
    <location>
        <begin position="58"/>
        <end position="76"/>
    </location>
</feature>
<feature type="transmembrane region" description="Helical" evidence="2">
    <location>
        <begin position="15"/>
        <end position="38"/>
    </location>
</feature>
<dbReference type="SUPFAM" id="SSF103473">
    <property type="entry name" value="MFS general substrate transporter"/>
    <property type="match status" value="1"/>
</dbReference>
<dbReference type="EMBL" id="VXIV02002513">
    <property type="protein sequence ID" value="KAF6024919.1"/>
    <property type="molecule type" value="Genomic_DNA"/>
</dbReference>
<feature type="transmembrane region" description="Helical" evidence="2">
    <location>
        <begin position="470"/>
        <end position="492"/>
    </location>
</feature>
<keyword evidence="2" id="KW-0812">Transmembrane</keyword>
<evidence type="ECO:0000313" key="4">
    <source>
        <dbReference type="Proteomes" id="UP000593567"/>
    </source>
</evidence>
<dbReference type="InterPro" id="IPR036259">
    <property type="entry name" value="MFS_trans_sf"/>
</dbReference>
<protein>
    <submittedName>
        <fullName evidence="3">Uncharacterized protein</fullName>
    </submittedName>
</protein>